<dbReference type="Proteomes" id="UP000031271">
    <property type="component" value="Chromosome"/>
</dbReference>
<name>A0A8D4C5Z8_9GAMM</name>
<dbReference type="InterPro" id="IPR047216">
    <property type="entry name" value="Endonuclease_DUF559_bact"/>
</dbReference>
<dbReference type="GeneID" id="77259124"/>
<proteinExistence type="predicted"/>
<reference evidence="3 5" key="2">
    <citation type="submission" date="2016-10" db="EMBL/GenBank/DDBJ databases">
        <authorList>
            <person name="Varghese N."/>
            <person name="Submissions S."/>
        </authorList>
    </citation>
    <scope>NUCLEOTIDE SEQUENCE [LARGE SCALE GENOMIC DNA]</scope>
    <source>
        <strain evidence="3 5">DSM 6083</strain>
    </source>
</reference>
<dbReference type="GO" id="GO:0004519">
    <property type="term" value="F:endonuclease activity"/>
    <property type="evidence" value="ECO:0007669"/>
    <property type="project" value="UniProtKB-KW"/>
</dbReference>
<reference evidence="2 4" key="3">
    <citation type="journal article" name="Genome Announc.">
        <title>Complete Genome Sequence of Pseudomonas balearica DSM 6083T.</title>
        <authorList>
            <person name="Bennasar-Figueras A."/>
            <person name="Salva-Serra F."/>
            <person name="Jaen-Luchoro D."/>
            <person name="Segui C."/>
            <person name="Aliaga F."/>
            <person name="Busquets A."/>
            <person name="Gomila M."/>
            <person name="Moore E.R."/>
            <person name="Lalucat J."/>
        </authorList>
    </citation>
    <scope>NUCLEOTIDE SEQUENCE [LARGE SCALE GENOMIC DNA]</scope>
    <source>
        <strain evidence="4">DSM 6083</strain>
        <strain evidence="2">DSM6083</strain>
    </source>
</reference>
<dbReference type="InterPro" id="IPR007569">
    <property type="entry name" value="DUF559"/>
</dbReference>
<evidence type="ECO:0000313" key="4">
    <source>
        <dbReference type="Proteomes" id="UP000031271"/>
    </source>
</evidence>
<keyword evidence="5" id="KW-1185">Reference proteome</keyword>
<evidence type="ECO:0000313" key="2">
    <source>
        <dbReference type="EMBL" id="AJE14282.1"/>
    </source>
</evidence>
<reference evidence="4" key="1">
    <citation type="submission" date="2014-03" db="EMBL/GenBank/DDBJ databases">
        <title>Complete genome of Pseudomonas balearica DSM 6083T, a sewage water isolate from an enrichment with 2-methylnaphthalene.</title>
        <authorList>
            <person name="Salva-Serra F."/>
            <person name="Jaen-Luchoro D."/>
            <person name="Busquets A."/>
            <person name="Pena A."/>
            <person name="Gomila M."/>
            <person name="Bosch R."/>
            <person name="Nogales B."/>
            <person name="Garcia-Valdes E."/>
            <person name="Lalucat J."/>
            <person name="Bennasar A."/>
        </authorList>
    </citation>
    <scope>NUCLEOTIDE SEQUENCE [LARGE SCALE GENOMIC DNA]</scope>
    <source>
        <strain evidence="4">DSM 6083</strain>
    </source>
</reference>
<dbReference type="KEGG" id="pbm:CL52_04235"/>
<keyword evidence="3" id="KW-0378">Hydrolase</keyword>
<keyword evidence="3" id="KW-0255">Endonuclease</keyword>
<gene>
    <name evidence="2" type="ORF">CL52_04235</name>
    <name evidence="3" type="ORF">SAMN05660875_107114</name>
</gene>
<keyword evidence="3" id="KW-0540">Nuclease</keyword>
<accession>A0A8D4C5Z8</accession>
<dbReference type="PANTHER" id="PTHR38590:SF1">
    <property type="entry name" value="BLL0828 PROTEIN"/>
    <property type="match status" value="1"/>
</dbReference>
<dbReference type="Gene3D" id="3.40.960.10">
    <property type="entry name" value="VSR Endonuclease"/>
    <property type="match status" value="1"/>
</dbReference>
<dbReference type="InterPro" id="IPR011335">
    <property type="entry name" value="Restrct_endonuc-II-like"/>
</dbReference>
<dbReference type="EMBL" id="CP007511">
    <property type="protein sequence ID" value="AJE14282.1"/>
    <property type="molecule type" value="Genomic_DNA"/>
</dbReference>
<feature type="domain" description="DUF559" evidence="1">
    <location>
        <begin position="9"/>
        <end position="116"/>
    </location>
</feature>
<dbReference type="Pfam" id="PF04480">
    <property type="entry name" value="DUF559"/>
    <property type="match status" value="1"/>
</dbReference>
<evidence type="ECO:0000313" key="3">
    <source>
        <dbReference type="EMBL" id="SDM67704.1"/>
    </source>
</evidence>
<evidence type="ECO:0000259" key="1">
    <source>
        <dbReference type="Pfam" id="PF04480"/>
    </source>
</evidence>
<dbReference type="AlphaFoldDB" id="A0A8D4C5Z8"/>
<dbReference type="CDD" id="cd01038">
    <property type="entry name" value="Endonuclease_DUF559"/>
    <property type="match status" value="1"/>
</dbReference>
<dbReference type="Proteomes" id="UP000182276">
    <property type="component" value="Unassembled WGS sequence"/>
</dbReference>
<dbReference type="EMBL" id="FNHO01000007">
    <property type="protein sequence ID" value="SDM67704.1"/>
    <property type="molecule type" value="Genomic_DNA"/>
</dbReference>
<organism evidence="2 4">
    <name type="scientific">Stutzerimonas balearica DSM 6083</name>
    <dbReference type="NCBI Taxonomy" id="1123016"/>
    <lineage>
        <taxon>Bacteria</taxon>
        <taxon>Pseudomonadati</taxon>
        <taxon>Pseudomonadota</taxon>
        <taxon>Gammaproteobacteria</taxon>
        <taxon>Pseudomonadales</taxon>
        <taxon>Pseudomonadaceae</taxon>
        <taxon>Stutzerimonas</taxon>
    </lineage>
</organism>
<evidence type="ECO:0000313" key="5">
    <source>
        <dbReference type="Proteomes" id="UP000182276"/>
    </source>
</evidence>
<sequence>MPDERASSEQRQFARHLRYQLTDCERLMWRQLRNRGLAGFKFRRQHPWPPYVLDFYCAELRLVVELDGGQHYDDAGLAKDRLRTDYLKRQGLDVLRFSNLDVLQNLDGVMTELLRWVEARPPHPNPLPKGARELD</sequence>
<dbReference type="RefSeq" id="WP_043218712.1">
    <property type="nucleotide sequence ID" value="NZ_CP007511.1"/>
</dbReference>
<dbReference type="SUPFAM" id="SSF52980">
    <property type="entry name" value="Restriction endonuclease-like"/>
    <property type="match status" value="1"/>
</dbReference>
<protein>
    <submittedName>
        <fullName evidence="3">Very-short-patch-repair endonuclease</fullName>
    </submittedName>
</protein>
<dbReference type="PANTHER" id="PTHR38590">
    <property type="entry name" value="BLL0828 PROTEIN"/>
    <property type="match status" value="1"/>
</dbReference>